<dbReference type="EMBL" id="JAUSUD010000003">
    <property type="protein sequence ID" value="MDQ0229796.1"/>
    <property type="molecule type" value="Genomic_DNA"/>
</dbReference>
<feature type="compositionally biased region" description="Polar residues" evidence="1">
    <location>
        <begin position="58"/>
        <end position="67"/>
    </location>
</feature>
<dbReference type="Proteomes" id="UP001234495">
    <property type="component" value="Unassembled WGS sequence"/>
</dbReference>
<name>A0ABT9ZC00_9BACI</name>
<keyword evidence="2" id="KW-0472">Membrane</keyword>
<organism evidence="3 4">
    <name type="scientific">Metabacillus malikii</name>
    <dbReference type="NCBI Taxonomy" id="1504265"/>
    <lineage>
        <taxon>Bacteria</taxon>
        <taxon>Bacillati</taxon>
        <taxon>Bacillota</taxon>
        <taxon>Bacilli</taxon>
        <taxon>Bacillales</taxon>
        <taxon>Bacillaceae</taxon>
        <taxon>Metabacillus</taxon>
    </lineage>
</organism>
<comment type="caution">
    <text evidence="3">The sequence shown here is derived from an EMBL/GenBank/DDBJ whole genome shotgun (WGS) entry which is preliminary data.</text>
</comment>
<accession>A0ABT9ZC00</accession>
<feature type="transmembrane region" description="Helical" evidence="2">
    <location>
        <begin position="20"/>
        <end position="42"/>
    </location>
</feature>
<gene>
    <name evidence="3" type="ORF">J2S19_001048</name>
</gene>
<keyword evidence="3" id="KW-0969">Cilium</keyword>
<feature type="region of interest" description="Disordered" evidence="1">
    <location>
        <begin position="48"/>
        <end position="67"/>
    </location>
</feature>
<proteinExistence type="predicted"/>
<keyword evidence="2" id="KW-0812">Transmembrane</keyword>
<sequence>MNMYQLGVFPVYFPEDKTEYIPALITMVIFGIAAFLVFRFIVKISKQEQGKVDKQYEQMKQPNNDQE</sequence>
<keyword evidence="4" id="KW-1185">Reference proteome</keyword>
<evidence type="ECO:0000313" key="4">
    <source>
        <dbReference type="Proteomes" id="UP001234495"/>
    </source>
</evidence>
<feature type="compositionally biased region" description="Basic and acidic residues" evidence="1">
    <location>
        <begin position="48"/>
        <end position="57"/>
    </location>
</feature>
<evidence type="ECO:0000313" key="3">
    <source>
        <dbReference type="EMBL" id="MDQ0229796.1"/>
    </source>
</evidence>
<evidence type="ECO:0000256" key="1">
    <source>
        <dbReference type="SAM" id="MobiDB-lite"/>
    </source>
</evidence>
<keyword evidence="3" id="KW-0282">Flagellum</keyword>
<keyword evidence="3" id="KW-0966">Cell projection</keyword>
<evidence type="ECO:0000256" key="2">
    <source>
        <dbReference type="SAM" id="Phobius"/>
    </source>
</evidence>
<keyword evidence="2" id="KW-1133">Transmembrane helix</keyword>
<reference evidence="3 4" key="1">
    <citation type="submission" date="2023-07" db="EMBL/GenBank/DDBJ databases">
        <title>Genomic Encyclopedia of Type Strains, Phase IV (KMG-IV): sequencing the most valuable type-strain genomes for metagenomic binning, comparative biology and taxonomic classification.</title>
        <authorList>
            <person name="Goeker M."/>
        </authorList>
    </citation>
    <scope>NUCLEOTIDE SEQUENCE [LARGE SCALE GENOMIC DNA]</scope>
    <source>
        <strain evidence="3 4">DSM 29005</strain>
    </source>
</reference>
<protein>
    <submittedName>
        <fullName evidence="3">Flagellar biosynthesis/type III secretory pathway M-ring protein FliF/YscJ</fullName>
    </submittedName>
</protein>